<dbReference type="PANTHER" id="PTHR43226:SF4">
    <property type="entry name" value="XAA-PRO AMINOPEPTIDASE 3"/>
    <property type="match status" value="1"/>
</dbReference>
<evidence type="ECO:0000313" key="10">
    <source>
        <dbReference type="Proteomes" id="UP001228113"/>
    </source>
</evidence>
<dbReference type="Pfam" id="PF05195">
    <property type="entry name" value="AMP_N"/>
    <property type="match status" value="1"/>
</dbReference>
<dbReference type="GO" id="GO:0070006">
    <property type="term" value="F:metalloaminopeptidase activity"/>
    <property type="evidence" value="ECO:0007669"/>
    <property type="project" value="InterPro"/>
</dbReference>
<evidence type="ECO:0000256" key="2">
    <source>
        <dbReference type="ARBA" id="ARBA00001936"/>
    </source>
</evidence>
<proteinExistence type="inferred from homology"/>
<comment type="cofactor">
    <cofactor evidence="2">
        <name>Mn(2+)</name>
        <dbReference type="ChEBI" id="CHEBI:29035"/>
    </cofactor>
</comment>
<dbReference type="SMART" id="SM01011">
    <property type="entry name" value="AMP_N"/>
    <property type="match status" value="1"/>
</dbReference>
<dbReference type="InterPro" id="IPR036005">
    <property type="entry name" value="Creatinase/aminopeptidase-like"/>
</dbReference>
<dbReference type="EMBL" id="AP027081">
    <property type="protein sequence ID" value="BDU78176.1"/>
    <property type="molecule type" value="Genomic_DNA"/>
</dbReference>
<keyword evidence="5" id="KW-0479">Metal-binding</keyword>
<dbReference type="GO" id="GO:0030145">
    <property type="term" value="F:manganese ion binding"/>
    <property type="evidence" value="ECO:0007669"/>
    <property type="project" value="InterPro"/>
</dbReference>
<name>A0AA48GRZ2_9BACT</name>
<dbReference type="GO" id="GO:0006508">
    <property type="term" value="P:proteolysis"/>
    <property type="evidence" value="ECO:0007669"/>
    <property type="project" value="TreeGrafter"/>
</dbReference>
<dbReference type="Gene3D" id="3.40.350.10">
    <property type="entry name" value="Creatinase/prolidase N-terminal domain"/>
    <property type="match status" value="1"/>
</dbReference>
<dbReference type="RefSeq" id="WP_316410599.1">
    <property type="nucleotide sequence ID" value="NZ_AP027081.1"/>
</dbReference>
<evidence type="ECO:0000256" key="5">
    <source>
        <dbReference type="ARBA" id="ARBA00022723"/>
    </source>
</evidence>
<dbReference type="EC" id="3.4.11.9" evidence="4"/>
<keyword evidence="6" id="KW-0378">Hydrolase</keyword>
<dbReference type="GO" id="GO:0005829">
    <property type="term" value="C:cytosol"/>
    <property type="evidence" value="ECO:0007669"/>
    <property type="project" value="TreeGrafter"/>
</dbReference>
<dbReference type="Proteomes" id="UP001228113">
    <property type="component" value="Chromosome"/>
</dbReference>
<dbReference type="KEGG" id="msea:METESE_31340"/>
<keyword evidence="7" id="KW-0464">Manganese</keyword>
<evidence type="ECO:0000259" key="8">
    <source>
        <dbReference type="SMART" id="SM01011"/>
    </source>
</evidence>
<dbReference type="Gene3D" id="3.90.230.10">
    <property type="entry name" value="Creatinase/methionine aminopeptidase superfamily"/>
    <property type="match status" value="1"/>
</dbReference>
<gene>
    <name evidence="9" type="ORF">METESE_31340</name>
</gene>
<dbReference type="AlphaFoldDB" id="A0AA48GRZ2"/>
<sequence length="460" mass="49443">MAGSLPYAQRRRRLQARFSGGLLLLLGNGESPMNYPDNPYPFRQDSTFLYFTGIARPGFAALVDLDAGRTTLYADDPTLDDIVWTGPQPSARDLADAAGIEGVAAAAALETEVQRALAGGRPVHFLPPYRGEHQLRLQAALGLAPAEQAARASVPFIRAVADLRIRKAPEEIAEIEAAVEVSVRMHLAAMAMARPGVLESEIRGRVTEIALAAGGGLSFPVIATVRGGVLHNHDYSHALEPGQLFLLDAGAETANGYAGDLSSTFPVDPAFTSRQRDIHDLVLAAFLAAVAALRPGVPFQDVHRLACRTLASGLRDLGLMKGDVDEAVAQGAHALFFPCGLGHLMGLDVHDMENLGEGWVGHEGRPRSTQFGLKSLRLARPLEPGFVLTVEPGIYVMPELADRWRGEGRFRDFIDYGALEAWRGFGGLRIEEDFLVTEDGARRLGPPKPRTAAEIEAAKG</sequence>
<evidence type="ECO:0000313" key="9">
    <source>
        <dbReference type="EMBL" id="BDU78176.1"/>
    </source>
</evidence>
<dbReference type="PANTHER" id="PTHR43226">
    <property type="entry name" value="XAA-PRO AMINOPEPTIDASE 3"/>
    <property type="match status" value="1"/>
</dbReference>
<comment type="similarity">
    <text evidence="3">Belongs to the peptidase M24B family.</text>
</comment>
<keyword evidence="9" id="KW-0645">Protease</keyword>
<dbReference type="InterPro" id="IPR000994">
    <property type="entry name" value="Pept_M24"/>
</dbReference>
<dbReference type="InterPro" id="IPR007865">
    <property type="entry name" value="Aminopep_P_N"/>
</dbReference>
<dbReference type="InterPro" id="IPR052433">
    <property type="entry name" value="X-Pro_dipept-like"/>
</dbReference>
<dbReference type="InterPro" id="IPR029149">
    <property type="entry name" value="Creatin/AminoP/Spt16_N"/>
</dbReference>
<dbReference type="SUPFAM" id="SSF53092">
    <property type="entry name" value="Creatinase/prolidase N-terminal domain"/>
    <property type="match status" value="1"/>
</dbReference>
<accession>A0AA48GRZ2</accession>
<dbReference type="Pfam" id="PF00557">
    <property type="entry name" value="Peptidase_M24"/>
    <property type="match status" value="1"/>
</dbReference>
<keyword evidence="10" id="KW-1185">Reference proteome</keyword>
<comment type="catalytic activity">
    <reaction evidence="1">
        <text>Release of any N-terminal amino acid, including proline, that is linked to proline, even from a dipeptide or tripeptide.</text>
        <dbReference type="EC" id="3.4.11.9"/>
    </reaction>
</comment>
<feature type="domain" description="Aminopeptidase P N-terminal" evidence="8">
    <location>
        <begin position="2"/>
        <end position="134"/>
    </location>
</feature>
<evidence type="ECO:0000256" key="3">
    <source>
        <dbReference type="ARBA" id="ARBA00008766"/>
    </source>
</evidence>
<reference evidence="9" key="1">
    <citation type="journal article" date="2023" name="Int. J. Syst. Evol. Microbiol.">
        <title>Mesoterricola silvestris gen. nov., sp. nov., Mesoterricola sediminis sp. nov., Geothrix oryzae sp. nov., Geothrix edaphica sp. nov., Geothrix rubra sp. nov., and Geothrix limicola sp. nov., six novel members of Acidobacteriota isolated from soils.</title>
        <authorList>
            <person name="Itoh H."/>
            <person name="Sugisawa Y."/>
            <person name="Mise K."/>
            <person name="Xu Z."/>
            <person name="Kuniyasu M."/>
            <person name="Ushijima N."/>
            <person name="Kawano K."/>
            <person name="Kobayashi E."/>
            <person name="Shiratori Y."/>
            <person name="Masuda Y."/>
            <person name="Senoo K."/>
        </authorList>
    </citation>
    <scope>NUCLEOTIDE SEQUENCE</scope>
    <source>
        <strain evidence="9">W786</strain>
    </source>
</reference>
<protein>
    <recommendedName>
        <fullName evidence="4">Xaa-Pro aminopeptidase</fullName>
        <ecNumber evidence="4">3.4.11.9</ecNumber>
    </recommendedName>
</protein>
<evidence type="ECO:0000256" key="1">
    <source>
        <dbReference type="ARBA" id="ARBA00001424"/>
    </source>
</evidence>
<evidence type="ECO:0000256" key="6">
    <source>
        <dbReference type="ARBA" id="ARBA00022801"/>
    </source>
</evidence>
<dbReference type="SUPFAM" id="SSF55920">
    <property type="entry name" value="Creatinase/aminopeptidase"/>
    <property type="match status" value="1"/>
</dbReference>
<organism evidence="9 10">
    <name type="scientific">Mesoterricola sediminis</name>
    <dbReference type="NCBI Taxonomy" id="2927980"/>
    <lineage>
        <taxon>Bacteria</taxon>
        <taxon>Pseudomonadati</taxon>
        <taxon>Acidobacteriota</taxon>
        <taxon>Holophagae</taxon>
        <taxon>Holophagales</taxon>
        <taxon>Holophagaceae</taxon>
        <taxon>Mesoterricola</taxon>
    </lineage>
</organism>
<keyword evidence="9" id="KW-0031">Aminopeptidase</keyword>
<evidence type="ECO:0000256" key="4">
    <source>
        <dbReference type="ARBA" id="ARBA00012574"/>
    </source>
</evidence>
<evidence type="ECO:0000256" key="7">
    <source>
        <dbReference type="ARBA" id="ARBA00023211"/>
    </source>
</evidence>